<dbReference type="KEGG" id="mmr:Mmar10_0927"/>
<accession>Q0AR67</accession>
<gene>
    <name evidence="1" type="ordered locus">Mmar10_0927</name>
</gene>
<dbReference type="AlphaFoldDB" id="Q0AR67"/>
<dbReference type="OrthoDB" id="7206814at2"/>
<dbReference type="RefSeq" id="WP_011642867.1">
    <property type="nucleotide sequence ID" value="NC_008347.1"/>
</dbReference>
<organism evidence="1 2">
    <name type="scientific">Maricaulis maris (strain MCS10)</name>
    <name type="common">Caulobacter maris</name>
    <dbReference type="NCBI Taxonomy" id="394221"/>
    <lineage>
        <taxon>Bacteria</taxon>
        <taxon>Pseudomonadati</taxon>
        <taxon>Pseudomonadota</taxon>
        <taxon>Alphaproteobacteria</taxon>
        <taxon>Maricaulales</taxon>
        <taxon>Maricaulaceae</taxon>
        <taxon>Maricaulis</taxon>
    </lineage>
</organism>
<keyword evidence="2" id="KW-1185">Reference proteome</keyword>
<sequence length="89" mass="9025">MANRQRGEVELVIGERTLTLCLTLGALAEIEALCPPGETLGAGRLLLIVEVLARGGGEVIGLDELKAAPIDIGDAAAAVADCFDLGSAP</sequence>
<reference evidence="1 2" key="1">
    <citation type="submission" date="2006-08" db="EMBL/GenBank/DDBJ databases">
        <title>Complete sequence of Maricaulis maris MCS10.</title>
        <authorList>
            <consortium name="US DOE Joint Genome Institute"/>
            <person name="Copeland A."/>
            <person name="Lucas S."/>
            <person name="Lapidus A."/>
            <person name="Barry K."/>
            <person name="Detter J.C."/>
            <person name="Glavina del Rio T."/>
            <person name="Hammon N."/>
            <person name="Israni S."/>
            <person name="Dalin E."/>
            <person name="Tice H."/>
            <person name="Pitluck S."/>
            <person name="Saunders E."/>
            <person name="Brettin T."/>
            <person name="Bruce D."/>
            <person name="Han C."/>
            <person name="Tapia R."/>
            <person name="Gilna P."/>
            <person name="Schmutz J."/>
            <person name="Larimer F."/>
            <person name="Land M."/>
            <person name="Hauser L."/>
            <person name="Kyrpides N."/>
            <person name="Mikhailova N."/>
            <person name="Viollier P."/>
            <person name="Stephens C."/>
            <person name="Richardson P."/>
        </authorList>
    </citation>
    <scope>NUCLEOTIDE SEQUENCE [LARGE SCALE GENOMIC DNA]</scope>
    <source>
        <strain evidence="1 2">MCS10</strain>
    </source>
</reference>
<dbReference type="Pfam" id="PF11836">
    <property type="entry name" value="Phage_TAC_11"/>
    <property type="match status" value="1"/>
</dbReference>
<name>Q0AR67_MARMM</name>
<dbReference type="Proteomes" id="UP000001964">
    <property type="component" value="Chromosome"/>
</dbReference>
<dbReference type="InterPro" id="IPR021791">
    <property type="entry name" value="Phage_TAC_11"/>
</dbReference>
<proteinExistence type="predicted"/>
<dbReference type="STRING" id="394221.Mmar10_0927"/>
<dbReference type="EMBL" id="CP000449">
    <property type="protein sequence ID" value="ABI65220.1"/>
    <property type="molecule type" value="Genomic_DNA"/>
</dbReference>
<evidence type="ECO:0000313" key="1">
    <source>
        <dbReference type="EMBL" id="ABI65220.1"/>
    </source>
</evidence>
<dbReference type="HOGENOM" id="CLU_164764_0_1_5"/>
<protein>
    <submittedName>
        <fullName evidence="1">Uncharacterized protein</fullName>
    </submittedName>
</protein>
<evidence type="ECO:0000313" key="2">
    <source>
        <dbReference type="Proteomes" id="UP000001964"/>
    </source>
</evidence>